<evidence type="ECO:0000313" key="3">
    <source>
        <dbReference type="Proteomes" id="UP000196560"/>
    </source>
</evidence>
<dbReference type="InterPro" id="IPR006379">
    <property type="entry name" value="HAD-SF_hydro_IIB"/>
</dbReference>
<dbReference type="SUPFAM" id="SSF56784">
    <property type="entry name" value="HAD-like"/>
    <property type="match status" value="1"/>
</dbReference>
<dbReference type="Gene3D" id="3.40.50.1000">
    <property type="entry name" value="HAD superfamily/HAD-like"/>
    <property type="match status" value="1"/>
</dbReference>
<gene>
    <name evidence="2" type="ORF">B5G21_05785</name>
</gene>
<dbReference type="Pfam" id="PF08282">
    <property type="entry name" value="Hydrolase_3"/>
    <property type="match status" value="1"/>
</dbReference>
<accession>A0A1Y3UCL7</accession>
<dbReference type="InterPro" id="IPR036412">
    <property type="entry name" value="HAD-like_sf"/>
</dbReference>
<dbReference type="GO" id="GO:0000287">
    <property type="term" value="F:magnesium ion binding"/>
    <property type="evidence" value="ECO:0007669"/>
    <property type="project" value="TreeGrafter"/>
</dbReference>
<dbReference type="Proteomes" id="UP000196560">
    <property type="component" value="Unassembled WGS sequence"/>
</dbReference>
<dbReference type="InterPro" id="IPR023214">
    <property type="entry name" value="HAD_sf"/>
</dbReference>
<feature type="compositionally biased region" description="Low complexity" evidence="1">
    <location>
        <begin position="1"/>
        <end position="22"/>
    </location>
</feature>
<dbReference type="PANTHER" id="PTHR10000">
    <property type="entry name" value="PHOSPHOSERINE PHOSPHATASE"/>
    <property type="match status" value="1"/>
</dbReference>
<organism evidence="2 3">
    <name type="scientific">Enorma massiliensis</name>
    <dbReference type="NCBI Taxonomy" id="1472761"/>
    <lineage>
        <taxon>Bacteria</taxon>
        <taxon>Bacillati</taxon>
        <taxon>Actinomycetota</taxon>
        <taxon>Coriobacteriia</taxon>
        <taxon>Coriobacteriales</taxon>
        <taxon>Coriobacteriaceae</taxon>
        <taxon>Enorma</taxon>
    </lineage>
</organism>
<evidence type="ECO:0008006" key="4">
    <source>
        <dbReference type="Google" id="ProtNLM"/>
    </source>
</evidence>
<reference evidence="3" key="1">
    <citation type="submission" date="2017-04" db="EMBL/GenBank/DDBJ databases">
        <title>Function of individual gut microbiota members based on whole genome sequencing of pure cultures obtained from chicken caecum.</title>
        <authorList>
            <person name="Medvecky M."/>
            <person name="Cejkova D."/>
            <person name="Polansky O."/>
            <person name="Karasova D."/>
            <person name="Kubasova T."/>
            <person name="Cizek A."/>
            <person name="Rychlik I."/>
        </authorList>
    </citation>
    <scope>NUCLEOTIDE SEQUENCE [LARGE SCALE GENOMIC DNA]</scope>
    <source>
        <strain evidence="3">An70</strain>
    </source>
</reference>
<comment type="caution">
    <text evidence="2">The sequence shown here is derived from an EMBL/GenBank/DDBJ whole genome shotgun (WGS) entry which is preliminary data.</text>
</comment>
<dbReference type="AlphaFoldDB" id="A0A1Y3UCL7"/>
<sequence length="387" mass="41358">MQSQLSQALSSSTSWAPSRARSIPSRGMTSIRTNPFMAHRQAFLASLWKGPGSPGSFPLALPQRSTEMSCAGIWQQCVCRRRGLSTPPSHPGIRVLSSTPLERKHMGQQEIGSPQLIIDGHTIKAALFDLDGTLLTSQGHADPRTVGSIKRLRAASVLTGLCTGRGVANIEAHLEPWGLIGCLDAYVASGGVDIVDATLTKHERRALLAGTVIDTIIEHFADVPATPAVTIDGVVHALEASPTVRWFSERERMPYVVVPRQRLSCEGQPKLTFMLDPSHMNEVCAAAAALPPDLEASGHPTAPYLFEFTNPGVSKEAALAVLMGWHGWSLDELLVFGDEENDIGMLKAAGVGVAMANGCDAARSAADFVTHGNDENGIGAFIDRYLP</sequence>
<dbReference type="GO" id="GO:0016791">
    <property type="term" value="F:phosphatase activity"/>
    <property type="evidence" value="ECO:0007669"/>
    <property type="project" value="TreeGrafter"/>
</dbReference>
<dbReference type="EMBL" id="NFHO01000005">
    <property type="protein sequence ID" value="OUN43100.1"/>
    <property type="molecule type" value="Genomic_DNA"/>
</dbReference>
<name>A0A1Y3UCL7_9ACTN</name>
<dbReference type="NCBIfam" id="TIGR01484">
    <property type="entry name" value="HAD-SF-IIB"/>
    <property type="match status" value="1"/>
</dbReference>
<feature type="region of interest" description="Disordered" evidence="1">
    <location>
        <begin position="1"/>
        <end position="29"/>
    </location>
</feature>
<keyword evidence="3" id="KW-1185">Reference proteome</keyword>
<dbReference type="PANTHER" id="PTHR10000:SF8">
    <property type="entry name" value="HAD SUPERFAMILY HYDROLASE-LIKE, TYPE 3"/>
    <property type="match status" value="1"/>
</dbReference>
<dbReference type="PROSITE" id="PS01228">
    <property type="entry name" value="COF_1"/>
    <property type="match status" value="1"/>
</dbReference>
<protein>
    <recommendedName>
        <fullName evidence="4">Hydrolase</fullName>
    </recommendedName>
</protein>
<evidence type="ECO:0000256" key="1">
    <source>
        <dbReference type="SAM" id="MobiDB-lite"/>
    </source>
</evidence>
<evidence type="ECO:0000313" key="2">
    <source>
        <dbReference type="EMBL" id="OUN43100.1"/>
    </source>
</evidence>
<dbReference type="GO" id="GO:0005829">
    <property type="term" value="C:cytosol"/>
    <property type="evidence" value="ECO:0007669"/>
    <property type="project" value="TreeGrafter"/>
</dbReference>
<proteinExistence type="predicted"/>
<dbReference type="Gene3D" id="3.30.1240.10">
    <property type="match status" value="1"/>
</dbReference>